<evidence type="ECO:0000313" key="2">
    <source>
        <dbReference type="EMBL" id="MQN84057.1"/>
    </source>
</evidence>
<organism evidence="2 3">
    <name type="scientific">Segatella copri</name>
    <dbReference type="NCBI Taxonomy" id="165179"/>
    <lineage>
        <taxon>Bacteria</taxon>
        <taxon>Pseudomonadati</taxon>
        <taxon>Bacteroidota</taxon>
        <taxon>Bacteroidia</taxon>
        <taxon>Bacteroidales</taxon>
        <taxon>Prevotellaceae</taxon>
        <taxon>Segatella</taxon>
    </lineage>
</organism>
<dbReference type="RefSeq" id="WP_153118946.1">
    <property type="nucleotide sequence ID" value="NZ_VZCC01000058.1"/>
</dbReference>
<sequence length="153" mass="18096">MFKKSPKTKQFNLFSFPSGLMCERESRMYDDESVWHNKFYKQVTSKVDEDIFKPLYTTEQEDNRVGRPNASIRILVSMMILKEGCGCSNEQLYEQCRFNLLYRRALGMVTLDEQCPAIDSYYGFRRKICEYEEQKGVNLFDKMLQANHQGTSY</sequence>
<evidence type="ECO:0000259" key="1">
    <source>
        <dbReference type="Pfam" id="PF05598"/>
    </source>
</evidence>
<dbReference type="Pfam" id="PF05598">
    <property type="entry name" value="DUF772"/>
    <property type="match status" value="1"/>
</dbReference>
<proteinExistence type="predicted"/>
<reference evidence="3" key="1">
    <citation type="submission" date="2019-09" db="EMBL/GenBank/DDBJ databases">
        <title>Distinct polysaccharide growth profiles of human intestinal Prevotella copri isolates.</title>
        <authorList>
            <person name="Fehlner-Peach H."/>
            <person name="Magnabosco C."/>
            <person name="Raghavan V."/>
            <person name="Scher J.U."/>
            <person name="Tett A."/>
            <person name="Cox L.M."/>
            <person name="Gottsegen C."/>
            <person name="Watters A."/>
            <person name="Wiltshire- Gordon J.D."/>
            <person name="Segata N."/>
            <person name="Bonneau R."/>
            <person name="Littman D.R."/>
        </authorList>
    </citation>
    <scope>NUCLEOTIDE SEQUENCE [LARGE SCALE GENOMIC DNA]</scope>
    <source>
        <strain evidence="3">iAA108</strain>
    </source>
</reference>
<comment type="caution">
    <text evidence="2">The sequence shown here is derived from an EMBL/GenBank/DDBJ whole genome shotgun (WGS) entry which is preliminary data.</text>
</comment>
<evidence type="ECO:0000313" key="3">
    <source>
        <dbReference type="Proteomes" id="UP000421408"/>
    </source>
</evidence>
<dbReference type="Proteomes" id="UP000421408">
    <property type="component" value="Unassembled WGS sequence"/>
</dbReference>
<gene>
    <name evidence="2" type="ORF">F7D74_08730</name>
</gene>
<accession>A0AA90V021</accession>
<dbReference type="InterPro" id="IPR008490">
    <property type="entry name" value="Transposase_InsH_N"/>
</dbReference>
<feature type="domain" description="Transposase InsH N-terminal" evidence="1">
    <location>
        <begin position="35"/>
        <end position="126"/>
    </location>
</feature>
<name>A0AA90V021_9BACT</name>
<dbReference type="AlphaFoldDB" id="A0AA90V021"/>
<dbReference type="EMBL" id="VZCC01000058">
    <property type="protein sequence ID" value="MQN84057.1"/>
    <property type="molecule type" value="Genomic_DNA"/>
</dbReference>
<protein>
    <submittedName>
        <fullName evidence="2">Transposase</fullName>
    </submittedName>
</protein>